<protein>
    <submittedName>
        <fullName evidence="1">Uncharacterized protein</fullName>
    </submittedName>
</protein>
<evidence type="ECO:0000313" key="2">
    <source>
        <dbReference type="Proteomes" id="UP000054928"/>
    </source>
</evidence>
<proteinExistence type="predicted"/>
<keyword evidence="2" id="KW-1185">Reference proteome</keyword>
<dbReference type="RefSeq" id="XP_024572854.1">
    <property type="nucleotide sequence ID" value="XM_024721335.1"/>
</dbReference>
<dbReference type="EMBL" id="CCYD01000207">
    <property type="protein sequence ID" value="CEG36485.1"/>
    <property type="molecule type" value="Genomic_DNA"/>
</dbReference>
<sequence length="50" mass="5635">MSLMNDAISDITPIKIEEAADRAYIFELAMQPKTPHSLSCIHFAFLSLRP</sequence>
<dbReference type="Proteomes" id="UP000054928">
    <property type="component" value="Unassembled WGS sequence"/>
</dbReference>
<evidence type="ECO:0000313" key="1">
    <source>
        <dbReference type="EMBL" id="CEG36485.1"/>
    </source>
</evidence>
<dbReference type="AlphaFoldDB" id="A0A0P1A7K4"/>
<dbReference type="GeneID" id="36398088"/>
<organism evidence="1 2">
    <name type="scientific">Plasmopara halstedii</name>
    <name type="common">Downy mildew of sunflower</name>
    <dbReference type="NCBI Taxonomy" id="4781"/>
    <lineage>
        <taxon>Eukaryota</taxon>
        <taxon>Sar</taxon>
        <taxon>Stramenopiles</taxon>
        <taxon>Oomycota</taxon>
        <taxon>Peronosporomycetes</taxon>
        <taxon>Peronosporales</taxon>
        <taxon>Peronosporaceae</taxon>
        <taxon>Plasmopara</taxon>
    </lineage>
</organism>
<reference evidence="2" key="1">
    <citation type="submission" date="2014-09" db="EMBL/GenBank/DDBJ databases">
        <authorList>
            <person name="Sharma Rahul"/>
            <person name="Thines Marco"/>
        </authorList>
    </citation>
    <scope>NUCLEOTIDE SEQUENCE [LARGE SCALE GENOMIC DNA]</scope>
</reference>
<accession>A0A0P1A7K4</accession>
<name>A0A0P1A7K4_PLAHL</name>